<dbReference type="GO" id="GO:0005730">
    <property type="term" value="C:nucleolus"/>
    <property type="evidence" value="ECO:0007669"/>
    <property type="project" value="UniProtKB-SubCell"/>
</dbReference>
<dbReference type="STRING" id="6265.A0A0B2W6U0"/>
<evidence type="ECO:0000256" key="2">
    <source>
        <dbReference type="ARBA" id="ARBA00004604"/>
    </source>
</evidence>
<keyword evidence="12 19" id="KW-0694">RNA-binding</keyword>
<dbReference type="PROSITE" id="PS52035">
    <property type="entry name" value="PEPTIDASE_M14"/>
    <property type="match status" value="1"/>
</dbReference>
<name>A0A0B2W6U0_TOXCA</name>
<evidence type="ECO:0000256" key="5">
    <source>
        <dbReference type="ARBA" id="ARBA00022517"/>
    </source>
</evidence>
<comment type="similarity">
    <text evidence="3 20">Belongs to the peptidase M14 family.</text>
</comment>
<evidence type="ECO:0000256" key="13">
    <source>
        <dbReference type="ARBA" id="ARBA00023049"/>
    </source>
</evidence>
<evidence type="ECO:0000256" key="11">
    <source>
        <dbReference type="ARBA" id="ARBA00022833"/>
    </source>
</evidence>
<evidence type="ECO:0000256" key="16">
    <source>
        <dbReference type="ARBA" id="ARBA00023274"/>
    </source>
</evidence>
<dbReference type="MEROPS" id="M14.A24"/>
<keyword evidence="8" id="KW-0479">Metal-binding</keyword>
<accession>A0A0B2W6U0</accession>
<evidence type="ECO:0000256" key="21">
    <source>
        <dbReference type="SAM" id="SignalP"/>
    </source>
</evidence>
<dbReference type="GO" id="GO:0006508">
    <property type="term" value="P:proteolysis"/>
    <property type="evidence" value="ECO:0007669"/>
    <property type="project" value="UniProtKB-KW"/>
</dbReference>
<evidence type="ECO:0000256" key="12">
    <source>
        <dbReference type="ARBA" id="ARBA00022884"/>
    </source>
</evidence>
<gene>
    <name evidence="23" type="ORF">Tcan_04235</name>
</gene>
<feature type="chain" id="PRO_5002095810" description="U3 small nucleolar ribonucleoprotein protein IMP3" evidence="21">
    <location>
        <begin position="20"/>
        <end position="680"/>
    </location>
</feature>
<dbReference type="Gene3D" id="3.40.630.10">
    <property type="entry name" value="Zn peptidases"/>
    <property type="match status" value="1"/>
</dbReference>
<dbReference type="SMART" id="SM00631">
    <property type="entry name" value="Zn_pept"/>
    <property type="match status" value="1"/>
</dbReference>
<dbReference type="PANTHER" id="PTHR11705:SF49">
    <property type="entry name" value="SHKT DOMAIN-CONTAINING PROTEIN"/>
    <property type="match status" value="1"/>
</dbReference>
<dbReference type="PRINTS" id="PR00765">
    <property type="entry name" value="CRBOXYPTASEA"/>
</dbReference>
<keyword evidence="5" id="KW-0690">Ribosome biogenesis</keyword>
<keyword evidence="10" id="KW-0378">Hydrolase</keyword>
<sequence length="680" mass="78240">MAAHLLGLLLTFAISAVRPYNTYLEDGPNERFSVLRLQTNNIDHFLTVKKLFDSSTLLRVNFWKTARSIEDVSDVMVPSSTIDQVLELLNDGNVNVRTIIEDVEKLIIDREKNRNDYARRLKDDPDAPKYDFYTYGSYPQMVSWMRALARQYPDIVQFISIGKSHEGRSIDGLEIGGGSNQTKRVFWIDGGIHAREWAAPHTALYFIHQLTSKYGRDETITNYVDTLTWVIVPCLNPDGYEFTRSSTNPNVRLWRKNRSQSVCNRDQWGRNRCCRGVDLNRNFDFHFKESGSSDDPCSEIYQGKTAFSEPEARAVRDAILSNRYRGRIDAFITLHTYSQIWIHPYGHRRDTYPGDIQDLYDVGKKATTALSKLYGTKYVVGSGADTLYPASGGSEDWAKQTAAIKYVYLLELRPDERNWDGFILDEHQLIPTASETWAGVRVVADAVIERINKRTSRIAGTKQYRFGDGSAGSCYDLRHACKRWIQENESLCRTCGESKMVRKLKFHEKKLLKKVDFICWDVDNNLHEAKILRRYHIKNRQHYSLYNTLAADIRELAGKIKELRLGDPVRTKLSRKLLEKLYAVGLIPSEDSLERASKVSASSFCRRRLPVVMYRLEMADSVRVASDFVEQGHVRVGTELVTDPAFLVTRNMQDTVTWTKNSKIRAHVLNYNNERDDFLL</sequence>
<dbReference type="GO" id="GO:0042254">
    <property type="term" value="P:ribosome biogenesis"/>
    <property type="evidence" value="ECO:0007669"/>
    <property type="project" value="UniProtKB-KW"/>
</dbReference>
<evidence type="ECO:0000259" key="22">
    <source>
        <dbReference type="PROSITE" id="PS52035"/>
    </source>
</evidence>
<comment type="cofactor">
    <cofactor evidence="1">
        <name>Zn(2+)</name>
        <dbReference type="ChEBI" id="CHEBI:29105"/>
    </cofactor>
</comment>
<evidence type="ECO:0000256" key="19">
    <source>
        <dbReference type="PROSITE-ProRule" id="PRU00182"/>
    </source>
</evidence>
<dbReference type="GO" id="GO:0004181">
    <property type="term" value="F:metallocarboxypeptidase activity"/>
    <property type="evidence" value="ECO:0007669"/>
    <property type="project" value="InterPro"/>
</dbReference>
<proteinExistence type="inferred from homology"/>
<dbReference type="InterPro" id="IPR036986">
    <property type="entry name" value="S4_RNA-bd_sf"/>
</dbReference>
<organism evidence="23 24">
    <name type="scientific">Toxocara canis</name>
    <name type="common">Canine roundworm</name>
    <dbReference type="NCBI Taxonomy" id="6265"/>
    <lineage>
        <taxon>Eukaryota</taxon>
        <taxon>Metazoa</taxon>
        <taxon>Ecdysozoa</taxon>
        <taxon>Nematoda</taxon>
        <taxon>Chromadorea</taxon>
        <taxon>Rhabditida</taxon>
        <taxon>Spirurina</taxon>
        <taxon>Ascaridomorpha</taxon>
        <taxon>Ascaridoidea</taxon>
        <taxon>Toxocaridae</taxon>
        <taxon>Toxocara</taxon>
    </lineage>
</organism>
<dbReference type="Gene3D" id="3.10.290.10">
    <property type="entry name" value="RNA-binding S4 domain"/>
    <property type="match status" value="1"/>
</dbReference>
<keyword evidence="9 21" id="KW-0732">Signal</keyword>
<keyword evidence="6 23" id="KW-0121">Carboxypeptidase</keyword>
<dbReference type="GO" id="GO:0005615">
    <property type="term" value="C:extracellular space"/>
    <property type="evidence" value="ECO:0007669"/>
    <property type="project" value="TreeGrafter"/>
</dbReference>
<feature type="active site" description="Proton donor/acceptor" evidence="20">
    <location>
        <position position="411"/>
    </location>
</feature>
<comment type="similarity">
    <text evidence="4">Belongs to the universal ribosomal protein uS4 family.</text>
</comment>
<keyword evidence="13" id="KW-0482">Metalloprotease</keyword>
<evidence type="ECO:0000256" key="20">
    <source>
        <dbReference type="PROSITE-ProRule" id="PRU01379"/>
    </source>
</evidence>
<dbReference type="Gene3D" id="3.30.70.340">
    <property type="entry name" value="Metallocarboxypeptidase-like"/>
    <property type="match status" value="1"/>
</dbReference>
<dbReference type="SMART" id="SM00363">
    <property type="entry name" value="S4"/>
    <property type="match status" value="1"/>
</dbReference>
<evidence type="ECO:0000313" key="23">
    <source>
        <dbReference type="EMBL" id="KHN88995.1"/>
    </source>
</evidence>
<dbReference type="Pfam" id="PF00246">
    <property type="entry name" value="Peptidase_M14"/>
    <property type="match status" value="1"/>
</dbReference>
<evidence type="ECO:0000256" key="17">
    <source>
        <dbReference type="ARBA" id="ARBA00069727"/>
    </source>
</evidence>
<evidence type="ECO:0000256" key="8">
    <source>
        <dbReference type="ARBA" id="ARBA00022723"/>
    </source>
</evidence>
<dbReference type="CDD" id="cd03860">
    <property type="entry name" value="M14_CP_A-B_like"/>
    <property type="match status" value="1"/>
</dbReference>
<dbReference type="CDD" id="cd00165">
    <property type="entry name" value="S4"/>
    <property type="match status" value="1"/>
</dbReference>
<dbReference type="PROSITE" id="PS50889">
    <property type="entry name" value="S4"/>
    <property type="match status" value="1"/>
</dbReference>
<keyword evidence="11" id="KW-0862">Zinc</keyword>
<evidence type="ECO:0000256" key="6">
    <source>
        <dbReference type="ARBA" id="ARBA00022645"/>
    </source>
</evidence>
<evidence type="ECO:0000256" key="4">
    <source>
        <dbReference type="ARBA" id="ARBA00007465"/>
    </source>
</evidence>
<dbReference type="SUPFAM" id="SSF54897">
    <property type="entry name" value="Protease propeptides/inhibitors"/>
    <property type="match status" value="1"/>
</dbReference>
<dbReference type="InterPro" id="IPR003146">
    <property type="entry name" value="M14A_act_pep"/>
</dbReference>
<dbReference type="PANTHER" id="PTHR11705">
    <property type="entry name" value="PROTEASE FAMILY M14 CARBOXYPEPTIDASE A,B"/>
    <property type="match status" value="1"/>
</dbReference>
<keyword evidence="24" id="KW-1185">Reference proteome</keyword>
<evidence type="ECO:0000256" key="10">
    <source>
        <dbReference type="ARBA" id="ARBA00022801"/>
    </source>
</evidence>
<evidence type="ECO:0000256" key="7">
    <source>
        <dbReference type="ARBA" id="ARBA00022670"/>
    </source>
</evidence>
<feature type="domain" description="Peptidase M14" evidence="22">
    <location>
        <begin position="134"/>
        <end position="447"/>
    </location>
</feature>
<dbReference type="FunFam" id="3.40.630.10:FF:000070">
    <property type="entry name" value="Putative carboxypeptidase suro-1"/>
    <property type="match status" value="1"/>
</dbReference>
<dbReference type="InterPro" id="IPR001912">
    <property type="entry name" value="Ribosomal_uS4_N"/>
</dbReference>
<dbReference type="OMA" id="DERNWDG"/>
<keyword evidence="7" id="KW-0645">Protease</keyword>
<dbReference type="SMART" id="SM01390">
    <property type="entry name" value="Ribosomal_S4"/>
    <property type="match status" value="1"/>
</dbReference>
<dbReference type="Pfam" id="PF01479">
    <property type="entry name" value="S4"/>
    <property type="match status" value="1"/>
</dbReference>
<keyword evidence="14" id="KW-1015">Disulfide bond</keyword>
<dbReference type="SUPFAM" id="SSF53187">
    <property type="entry name" value="Zn-dependent exopeptidases"/>
    <property type="match status" value="1"/>
</dbReference>
<evidence type="ECO:0000256" key="14">
    <source>
        <dbReference type="ARBA" id="ARBA00023157"/>
    </source>
</evidence>
<dbReference type="InterPro" id="IPR036990">
    <property type="entry name" value="M14A-like_propep"/>
</dbReference>
<dbReference type="InterPro" id="IPR000834">
    <property type="entry name" value="Peptidase_M14"/>
</dbReference>
<dbReference type="Pfam" id="PF00163">
    <property type="entry name" value="Ribosomal_S4"/>
    <property type="match status" value="1"/>
</dbReference>
<evidence type="ECO:0000313" key="24">
    <source>
        <dbReference type="Proteomes" id="UP000031036"/>
    </source>
</evidence>
<reference evidence="23 24" key="1">
    <citation type="submission" date="2014-11" db="EMBL/GenBank/DDBJ databases">
        <title>Genetic blueprint of the zoonotic pathogen Toxocara canis.</title>
        <authorList>
            <person name="Zhu X.-Q."/>
            <person name="Korhonen P.K."/>
            <person name="Cai H."/>
            <person name="Young N.D."/>
            <person name="Nejsum P."/>
            <person name="von Samson-Himmelstjerna G."/>
            <person name="Boag P.R."/>
            <person name="Tan P."/>
            <person name="Li Q."/>
            <person name="Min J."/>
            <person name="Yang Y."/>
            <person name="Wang X."/>
            <person name="Fang X."/>
            <person name="Hall R.S."/>
            <person name="Hofmann A."/>
            <person name="Sternberg P.W."/>
            <person name="Jex A.R."/>
            <person name="Gasser R.B."/>
        </authorList>
    </citation>
    <scope>NUCLEOTIDE SEQUENCE [LARGE SCALE GENOMIC DNA]</scope>
    <source>
        <strain evidence="23">PN_DK_2014</strain>
    </source>
</reference>
<dbReference type="GO" id="GO:0008270">
    <property type="term" value="F:zinc ion binding"/>
    <property type="evidence" value="ECO:0007669"/>
    <property type="project" value="InterPro"/>
</dbReference>
<evidence type="ECO:0000256" key="1">
    <source>
        <dbReference type="ARBA" id="ARBA00001947"/>
    </source>
</evidence>
<dbReference type="Proteomes" id="UP000031036">
    <property type="component" value="Unassembled WGS sequence"/>
</dbReference>
<comment type="caution">
    <text evidence="23">The sequence shown here is derived from an EMBL/GenBank/DDBJ whole genome shotgun (WGS) entry which is preliminary data.</text>
</comment>
<evidence type="ECO:0000256" key="9">
    <source>
        <dbReference type="ARBA" id="ARBA00022729"/>
    </source>
</evidence>
<dbReference type="AlphaFoldDB" id="A0A0B2W6U0"/>
<evidence type="ECO:0000256" key="15">
    <source>
        <dbReference type="ARBA" id="ARBA00023242"/>
    </source>
</evidence>
<evidence type="ECO:0000256" key="3">
    <source>
        <dbReference type="ARBA" id="ARBA00005988"/>
    </source>
</evidence>
<dbReference type="EMBL" id="JPKZ01000119">
    <property type="protein sequence ID" value="KHN88995.1"/>
    <property type="molecule type" value="Genomic_DNA"/>
</dbReference>
<dbReference type="GO" id="GO:0019843">
    <property type="term" value="F:rRNA binding"/>
    <property type="evidence" value="ECO:0007669"/>
    <property type="project" value="InterPro"/>
</dbReference>
<dbReference type="OrthoDB" id="3626597at2759"/>
<dbReference type="GO" id="GO:1990904">
    <property type="term" value="C:ribonucleoprotein complex"/>
    <property type="evidence" value="ECO:0007669"/>
    <property type="project" value="UniProtKB-KW"/>
</dbReference>
<keyword evidence="15" id="KW-0539">Nucleus</keyword>
<dbReference type="Pfam" id="PF02244">
    <property type="entry name" value="Propep_M14"/>
    <property type="match status" value="1"/>
</dbReference>
<dbReference type="InterPro" id="IPR002942">
    <property type="entry name" value="S4_RNA-bd"/>
</dbReference>
<keyword evidence="16" id="KW-0687">Ribonucleoprotein</keyword>
<comment type="subcellular location">
    <subcellularLocation>
        <location evidence="2">Nucleus</location>
        <location evidence="2">Nucleolus</location>
    </subcellularLocation>
</comment>
<feature type="signal peptide" evidence="21">
    <location>
        <begin position="1"/>
        <end position="19"/>
    </location>
</feature>
<dbReference type="SUPFAM" id="SSF55174">
    <property type="entry name" value="Alpha-L RNA-binding motif"/>
    <property type="match status" value="1"/>
</dbReference>
<evidence type="ECO:0000256" key="18">
    <source>
        <dbReference type="ARBA" id="ARBA00072223"/>
    </source>
</evidence>
<dbReference type="FunFam" id="3.10.290.10:FF:000006">
    <property type="entry name" value="U3 small nucleolar ribonucleoprotein IMP3"/>
    <property type="match status" value="1"/>
</dbReference>
<protein>
    <recommendedName>
        <fullName evidence="17">U3 small nucleolar ribonucleoprotein protein IMP3</fullName>
    </recommendedName>
    <alternativeName>
        <fullName evidence="18">U3 small nucleolar ribonucleoprotein protein imp3</fullName>
    </alternativeName>
</protein>